<keyword evidence="6" id="KW-0813">Transport</keyword>
<feature type="transmembrane region" description="Helical" evidence="6">
    <location>
        <begin position="33"/>
        <end position="56"/>
    </location>
</feature>
<dbReference type="Gene3D" id="1.20.1530.10">
    <property type="entry name" value="Na+/H+ antiporter like domain"/>
    <property type="match status" value="1"/>
</dbReference>
<keyword evidence="4 6" id="KW-1133">Transmembrane helix</keyword>
<evidence type="ECO:0000256" key="3">
    <source>
        <dbReference type="ARBA" id="ARBA00022692"/>
    </source>
</evidence>
<accession>A0A4V0YQY9</accession>
<evidence type="ECO:0000313" key="8">
    <source>
        <dbReference type="EMBL" id="QAZ67962.1"/>
    </source>
</evidence>
<feature type="transmembrane region" description="Helical" evidence="6">
    <location>
        <begin position="170"/>
        <end position="191"/>
    </location>
</feature>
<dbReference type="InterPro" id="IPR023171">
    <property type="entry name" value="Na/H_antiporter_dom_sf"/>
</dbReference>
<comment type="function">
    <text evidence="6">Na(+)/H(+) antiporter that extrudes sodium in exchange for external protons.</text>
</comment>
<proteinExistence type="inferred from homology"/>
<keyword evidence="6" id="KW-0406">Ion transport</keyword>
<evidence type="ECO:0000256" key="1">
    <source>
        <dbReference type="ARBA" id="ARBA00004429"/>
    </source>
</evidence>
<comment type="catalytic activity">
    <reaction evidence="6">
        <text>Na(+)(in) + 2 H(+)(out) = Na(+)(out) + 2 H(+)(in)</text>
        <dbReference type="Rhea" id="RHEA:29251"/>
        <dbReference type="ChEBI" id="CHEBI:15378"/>
        <dbReference type="ChEBI" id="CHEBI:29101"/>
    </reaction>
</comment>
<dbReference type="GO" id="GO:0006885">
    <property type="term" value="P:regulation of pH"/>
    <property type="evidence" value="ECO:0007669"/>
    <property type="project" value="UniProtKB-UniRule"/>
</dbReference>
<dbReference type="RefSeq" id="WP_129353015.1">
    <property type="nucleotide sequence ID" value="NZ_CP026538.1"/>
</dbReference>
<evidence type="ECO:0000256" key="7">
    <source>
        <dbReference type="SAM" id="MobiDB-lite"/>
    </source>
</evidence>
<dbReference type="PANTHER" id="PTHR30341:SF0">
    <property type="entry name" value="NA(+)_H(+) ANTIPORTER NHAA"/>
    <property type="match status" value="1"/>
</dbReference>
<dbReference type="Pfam" id="PF06965">
    <property type="entry name" value="Na_H_antiport_1"/>
    <property type="match status" value="1"/>
</dbReference>
<reference evidence="8 9" key="1">
    <citation type="submission" date="2018-02" db="EMBL/GenBank/DDBJ databases">
        <title>Genome sequence of Desulfovibrio carbinolicus DSM 3852.</title>
        <authorList>
            <person name="Wilbanks E."/>
            <person name="Skennerton C.T."/>
            <person name="Orphan V.J."/>
        </authorList>
    </citation>
    <scope>NUCLEOTIDE SEQUENCE [LARGE SCALE GENOMIC DNA]</scope>
    <source>
        <strain evidence="8 9">DSM 3852</strain>
    </source>
</reference>
<feature type="transmembrane region" description="Helical" evidence="6">
    <location>
        <begin position="140"/>
        <end position="161"/>
    </location>
</feature>
<keyword evidence="2 6" id="KW-1003">Cell membrane</keyword>
<comment type="subcellular location">
    <subcellularLocation>
        <location evidence="1">Cell inner membrane</location>
        <topology evidence="1">Multi-pass membrane protein</topology>
    </subcellularLocation>
    <subcellularLocation>
        <location evidence="6">Cell membrane</location>
        <topology evidence="6">Multi-pass membrane protein</topology>
    </subcellularLocation>
</comment>
<dbReference type="GO" id="GO:0015385">
    <property type="term" value="F:sodium:proton antiporter activity"/>
    <property type="evidence" value="ECO:0007669"/>
    <property type="project" value="UniProtKB-UniRule"/>
</dbReference>
<dbReference type="PANTHER" id="PTHR30341">
    <property type="entry name" value="SODIUM ION/PROTON ANTIPORTER NHAA-RELATED"/>
    <property type="match status" value="1"/>
</dbReference>
<dbReference type="OrthoDB" id="9808135at2"/>
<evidence type="ECO:0000256" key="5">
    <source>
        <dbReference type="ARBA" id="ARBA00023136"/>
    </source>
</evidence>
<dbReference type="GO" id="GO:0005886">
    <property type="term" value="C:plasma membrane"/>
    <property type="evidence" value="ECO:0007669"/>
    <property type="project" value="UniProtKB-SubCell"/>
</dbReference>
<evidence type="ECO:0000256" key="6">
    <source>
        <dbReference type="HAMAP-Rule" id="MF_01844"/>
    </source>
</evidence>
<comment type="similarity">
    <text evidence="6">Belongs to the NhaA Na(+)/H(+) (TC 2.A.33) antiporter family.</text>
</comment>
<feature type="transmembrane region" description="Helical" evidence="6">
    <location>
        <begin position="115"/>
        <end position="134"/>
    </location>
</feature>
<feature type="region of interest" description="Disordered" evidence="7">
    <location>
        <begin position="451"/>
        <end position="475"/>
    </location>
</feature>
<keyword evidence="6" id="KW-0050">Antiport</keyword>
<feature type="transmembrane region" description="Helical" evidence="6">
    <location>
        <begin position="423"/>
        <end position="440"/>
    </location>
</feature>
<keyword evidence="9" id="KW-1185">Reference proteome</keyword>
<keyword evidence="6" id="KW-0739">Sodium transport</keyword>
<feature type="transmembrane region" description="Helical" evidence="6">
    <location>
        <begin position="197"/>
        <end position="216"/>
    </location>
</feature>
<feature type="transmembrane region" description="Helical" evidence="6">
    <location>
        <begin position="319"/>
        <end position="339"/>
    </location>
</feature>
<dbReference type="Proteomes" id="UP000293296">
    <property type="component" value="Chromosome"/>
</dbReference>
<protein>
    <recommendedName>
        <fullName evidence="6">Na(+)/H(+) antiporter NhaA</fullName>
    </recommendedName>
    <alternativeName>
        <fullName evidence="6">Sodium/proton antiporter NhaA</fullName>
    </alternativeName>
</protein>
<organism evidence="8 9">
    <name type="scientific">Solidesulfovibrio carbinolicus</name>
    <dbReference type="NCBI Taxonomy" id="296842"/>
    <lineage>
        <taxon>Bacteria</taxon>
        <taxon>Pseudomonadati</taxon>
        <taxon>Thermodesulfobacteriota</taxon>
        <taxon>Desulfovibrionia</taxon>
        <taxon>Desulfovibrionales</taxon>
        <taxon>Desulfovibrionaceae</taxon>
        <taxon>Solidesulfovibrio</taxon>
    </lineage>
</organism>
<evidence type="ECO:0000256" key="4">
    <source>
        <dbReference type="ARBA" id="ARBA00022989"/>
    </source>
</evidence>
<dbReference type="HAMAP" id="MF_01844">
    <property type="entry name" value="NhaA"/>
    <property type="match status" value="1"/>
</dbReference>
<evidence type="ECO:0000313" key="9">
    <source>
        <dbReference type="Proteomes" id="UP000293296"/>
    </source>
</evidence>
<dbReference type="NCBIfam" id="TIGR00773">
    <property type="entry name" value="NhaA"/>
    <property type="match status" value="1"/>
</dbReference>
<feature type="transmembrane region" description="Helical" evidence="6">
    <location>
        <begin position="389"/>
        <end position="411"/>
    </location>
</feature>
<keyword evidence="5 6" id="KW-0472">Membrane</keyword>
<name>A0A4V0YQY9_9BACT</name>
<keyword evidence="6" id="KW-0915">Sodium</keyword>
<sequence>MADHPLTPSRPLPLLEQALAPFRRFSQVQASGGIVLIACTLIALVWANSPLAPAYFALWETPVTVGFGDHVLSKTLLHWINDGLMAVFFFMVGLEIKREILVGELNSPAQAILPVAAAVGGMVVPALLYVLFNYGQPTMAGWGVPMATDIAFALGILSLLGNRVPVSLKVFLAAVAIVDDIGAVLVIAIFYSGDISLFSLVVGGAMFVTMLGLNMAGARHPAVYGICGAILWLAFLKSGVHATVAGVLGAMTIPARTRISAGAFLHKARRLLDCFAASMEPGQVLLANKTMQGTLENLESACQRASAPLPRLEHALHPWVAYGIMPLFALANAGVPLFGQAGQSLAEPVSLGIFLGLFIGKQLGIFLTCLGLFRLGLASMPEGMRLSHYYGASVLAGIGFTMSIFIAGLAFGDGAAVADQAKVSILVASALAGVYGFAVLRRGEAVDDPACREQDDDETVCPGSPPGCPGSGGRH</sequence>
<evidence type="ECO:0000256" key="2">
    <source>
        <dbReference type="ARBA" id="ARBA00022475"/>
    </source>
</evidence>
<dbReference type="InterPro" id="IPR004670">
    <property type="entry name" value="NhaA"/>
</dbReference>
<feature type="transmembrane region" description="Helical" evidence="6">
    <location>
        <begin position="351"/>
        <end position="377"/>
    </location>
</feature>
<dbReference type="EMBL" id="CP026538">
    <property type="protein sequence ID" value="QAZ67962.1"/>
    <property type="molecule type" value="Genomic_DNA"/>
</dbReference>
<keyword evidence="3 6" id="KW-0812">Transmembrane</keyword>
<dbReference type="KEGG" id="dcb:C3Y92_12310"/>
<feature type="transmembrane region" description="Helical" evidence="6">
    <location>
        <begin position="76"/>
        <end position="94"/>
    </location>
</feature>
<gene>
    <name evidence="6 8" type="primary">nhaA</name>
    <name evidence="8" type="ORF">C3Y92_12310</name>
</gene>
<dbReference type="AlphaFoldDB" id="A0A4V0YQY9"/>